<dbReference type="SUPFAM" id="SSF52540">
    <property type="entry name" value="P-loop containing nucleoside triphosphate hydrolases"/>
    <property type="match status" value="2"/>
</dbReference>
<comment type="caution">
    <text evidence="8">The sequence shown here is derived from an EMBL/GenBank/DDBJ whole genome shotgun (WGS) entry which is preliminary data.</text>
</comment>
<evidence type="ECO:0000256" key="6">
    <source>
        <dbReference type="SAM" id="MobiDB-lite"/>
    </source>
</evidence>
<feature type="region of interest" description="Disordered" evidence="6">
    <location>
        <begin position="391"/>
        <end position="436"/>
    </location>
</feature>
<organism evidence="8 9">
    <name type="scientific">Geodia barretti</name>
    <name type="common">Barrett's horny sponge</name>
    <dbReference type="NCBI Taxonomy" id="519541"/>
    <lineage>
        <taxon>Eukaryota</taxon>
        <taxon>Metazoa</taxon>
        <taxon>Porifera</taxon>
        <taxon>Demospongiae</taxon>
        <taxon>Heteroscleromorpha</taxon>
        <taxon>Tetractinellida</taxon>
        <taxon>Astrophorina</taxon>
        <taxon>Geodiidae</taxon>
        <taxon>Geodia</taxon>
    </lineage>
</organism>
<dbReference type="GO" id="GO:0003676">
    <property type="term" value="F:nucleic acid binding"/>
    <property type="evidence" value="ECO:0007669"/>
    <property type="project" value="UniProtKB-ARBA"/>
</dbReference>
<dbReference type="PROSITE" id="PS50893">
    <property type="entry name" value="ABC_TRANSPORTER_2"/>
    <property type="match status" value="1"/>
</dbReference>
<dbReference type="InterPro" id="IPR003439">
    <property type="entry name" value="ABC_transporter-like_ATP-bd"/>
</dbReference>
<sequence>LRDSDFNLKIGVLSGGQKSRAALAKLLLEDPDLLLLDEPTNHLDINAIEWLENFLNTEYRGAVIIVSHDRYFLDRVARKIVGLRNHKLKEYPGNYTRYLEIRQTEKIAQEREYKKQQRYIAHEEDFIRRNMAGQRTREAQGRQKLLNRLERVEKPETAEKTIKLRFTPDVRGGNDILQCQDLGKRYGDKQIFEDVNLEIYRQDVVGVIGPNGVGKTTLFRMILGNELPTSGKLKIGHNLHFGYYDQELAGLNQDNTIIDEIWALRPTQKQGEIRSFLGRFLFSEDEVFKWIGDLSGGEQSRVMLAKLLLENANVLLLDEPTNHLDIPSREVLEEALAEYPATIFMVSHDRYFLNKLVNKLLVFENGTAKLFFGTYAEYEVHVRQQKREVMQAKEETEKARKAERQEKQQRERLRVASTSKKSKKKRRVKAQRVADV</sequence>
<feature type="domain" description="ABC transporter" evidence="7">
    <location>
        <begin position="177"/>
        <end position="390"/>
    </location>
</feature>
<evidence type="ECO:0000259" key="7">
    <source>
        <dbReference type="PROSITE" id="PS50893"/>
    </source>
</evidence>
<dbReference type="Pfam" id="PF00005">
    <property type="entry name" value="ABC_tran"/>
    <property type="match status" value="2"/>
</dbReference>
<dbReference type="FunFam" id="3.40.50.300:FF:000011">
    <property type="entry name" value="Putative ABC transporter ATP-binding component"/>
    <property type="match status" value="1"/>
</dbReference>
<dbReference type="PANTHER" id="PTHR42855:SF2">
    <property type="entry name" value="DRUG RESISTANCE ABC TRANSPORTER,ATP-BINDING PROTEIN"/>
    <property type="match status" value="1"/>
</dbReference>
<gene>
    <name evidence="8" type="ORF">GBAR_LOCUS20063</name>
</gene>
<evidence type="ECO:0000256" key="2">
    <source>
        <dbReference type="ARBA" id="ARBA00022737"/>
    </source>
</evidence>
<name>A0AA35WWU4_GEOBA</name>
<evidence type="ECO:0000313" key="8">
    <source>
        <dbReference type="EMBL" id="CAI8035784.1"/>
    </source>
</evidence>
<dbReference type="GO" id="GO:0005524">
    <property type="term" value="F:ATP binding"/>
    <property type="evidence" value="ECO:0007669"/>
    <property type="project" value="UniProtKB-KW"/>
</dbReference>
<dbReference type="EMBL" id="CASHTH010002825">
    <property type="protein sequence ID" value="CAI8035784.1"/>
    <property type="molecule type" value="Genomic_DNA"/>
</dbReference>
<accession>A0AA35WWU4</accession>
<dbReference type="InterPro" id="IPR027417">
    <property type="entry name" value="P-loop_NTPase"/>
</dbReference>
<dbReference type="Proteomes" id="UP001174909">
    <property type="component" value="Unassembled WGS sequence"/>
</dbReference>
<dbReference type="GO" id="GO:0016887">
    <property type="term" value="F:ATP hydrolysis activity"/>
    <property type="evidence" value="ECO:0007669"/>
    <property type="project" value="InterPro"/>
</dbReference>
<keyword evidence="3" id="KW-0547">Nucleotide-binding</keyword>
<protein>
    <submittedName>
        <fullName evidence="8">ATP-binding protein YdiF</fullName>
    </submittedName>
</protein>
<keyword evidence="4 8" id="KW-0067">ATP-binding</keyword>
<feature type="compositionally biased region" description="Basic residues" evidence="6">
    <location>
        <begin position="420"/>
        <end position="430"/>
    </location>
</feature>
<dbReference type="InterPro" id="IPR032781">
    <property type="entry name" value="ABC_tran_Xtn"/>
</dbReference>
<dbReference type="Gene3D" id="3.40.50.300">
    <property type="entry name" value="P-loop containing nucleotide triphosphate hydrolases"/>
    <property type="match status" value="2"/>
</dbReference>
<dbReference type="Pfam" id="PF12848">
    <property type="entry name" value="ABC_tran_Xtn"/>
    <property type="match status" value="1"/>
</dbReference>
<dbReference type="InterPro" id="IPR003593">
    <property type="entry name" value="AAA+_ATPase"/>
</dbReference>
<evidence type="ECO:0000256" key="4">
    <source>
        <dbReference type="ARBA" id="ARBA00022840"/>
    </source>
</evidence>
<dbReference type="AlphaFoldDB" id="A0AA35WWU4"/>
<comment type="similarity">
    <text evidence="1">Belongs to the ABC transporter superfamily. ABCF family. EF3 subfamily.</text>
</comment>
<reference evidence="8" key="1">
    <citation type="submission" date="2023-03" db="EMBL/GenBank/DDBJ databases">
        <authorList>
            <person name="Steffen K."/>
            <person name="Cardenas P."/>
        </authorList>
    </citation>
    <scope>NUCLEOTIDE SEQUENCE</scope>
</reference>
<evidence type="ECO:0000256" key="1">
    <source>
        <dbReference type="ARBA" id="ARBA00011054"/>
    </source>
</evidence>
<feature type="compositionally biased region" description="Basic and acidic residues" evidence="6">
    <location>
        <begin position="391"/>
        <end position="414"/>
    </location>
</feature>
<keyword evidence="9" id="KW-1185">Reference proteome</keyword>
<evidence type="ECO:0000256" key="3">
    <source>
        <dbReference type="ARBA" id="ARBA00022741"/>
    </source>
</evidence>
<keyword evidence="2" id="KW-0677">Repeat</keyword>
<proteinExistence type="inferred from homology"/>
<dbReference type="PANTHER" id="PTHR42855">
    <property type="entry name" value="ABC TRANSPORTER ATP-BINDING SUBUNIT"/>
    <property type="match status" value="1"/>
</dbReference>
<comment type="similarity">
    <text evidence="5">Belongs to the ABC transporter superfamily. ABCF family. EF3 (TC 3.A.1.121) subfamily.</text>
</comment>
<feature type="non-terminal residue" evidence="8">
    <location>
        <position position="1"/>
    </location>
</feature>
<dbReference type="CDD" id="cd03221">
    <property type="entry name" value="ABCF_EF-3"/>
    <property type="match status" value="1"/>
</dbReference>
<evidence type="ECO:0000313" key="9">
    <source>
        <dbReference type="Proteomes" id="UP001174909"/>
    </source>
</evidence>
<dbReference type="PROSITE" id="PS00211">
    <property type="entry name" value="ABC_TRANSPORTER_1"/>
    <property type="match status" value="1"/>
</dbReference>
<evidence type="ECO:0000256" key="5">
    <source>
        <dbReference type="ARBA" id="ARBA00061344"/>
    </source>
</evidence>
<dbReference type="FunFam" id="3.40.50.300:FF:000309">
    <property type="entry name" value="ABC transporter ATP-binding protein"/>
    <property type="match status" value="1"/>
</dbReference>
<dbReference type="InterPro" id="IPR017871">
    <property type="entry name" value="ABC_transporter-like_CS"/>
</dbReference>
<dbReference type="InterPro" id="IPR051309">
    <property type="entry name" value="ABCF_ATPase"/>
</dbReference>
<dbReference type="SMART" id="SM00382">
    <property type="entry name" value="AAA"/>
    <property type="match status" value="1"/>
</dbReference>